<accession>A0A2Y9BLA0</accession>
<evidence type="ECO:0000313" key="2">
    <source>
        <dbReference type="Proteomes" id="UP000245845"/>
    </source>
</evidence>
<dbReference type="AlphaFoldDB" id="A0A2Y9BLA0"/>
<organism evidence="1 2">
    <name type="scientific">Faecalicatena orotica</name>
    <dbReference type="NCBI Taxonomy" id="1544"/>
    <lineage>
        <taxon>Bacteria</taxon>
        <taxon>Bacillati</taxon>
        <taxon>Bacillota</taxon>
        <taxon>Clostridia</taxon>
        <taxon>Lachnospirales</taxon>
        <taxon>Lachnospiraceae</taxon>
        <taxon>Faecalicatena</taxon>
    </lineage>
</organism>
<reference evidence="1 2" key="1">
    <citation type="submission" date="2018-05" db="EMBL/GenBank/DDBJ databases">
        <title>The Hungate 1000. A catalogue of reference genomes from the rumen microbiome.</title>
        <authorList>
            <person name="Kelly W."/>
        </authorList>
    </citation>
    <scope>NUCLEOTIDE SEQUENCE [LARGE SCALE GENOMIC DNA]</scope>
    <source>
        <strain evidence="1 2">NLAE-zl-C242</strain>
    </source>
</reference>
<name>A0A2Y9BLA0_9FIRM</name>
<protein>
    <submittedName>
        <fullName evidence="1">Uncharacterized protein</fullName>
    </submittedName>
</protein>
<dbReference type="EMBL" id="QGDL01000018">
    <property type="protein sequence ID" value="PWJ22644.1"/>
    <property type="molecule type" value="Genomic_DNA"/>
</dbReference>
<keyword evidence="2" id="KW-1185">Reference proteome</keyword>
<gene>
    <name evidence="1" type="ORF">A8806_11899</name>
</gene>
<dbReference type="RefSeq" id="WP_109733543.1">
    <property type="nucleotide sequence ID" value="NZ_BAAACK010000010.1"/>
</dbReference>
<comment type="caution">
    <text evidence="1">The sequence shown here is derived from an EMBL/GenBank/DDBJ whole genome shotgun (WGS) entry which is preliminary data.</text>
</comment>
<evidence type="ECO:0000313" key="1">
    <source>
        <dbReference type="EMBL" id="PWJ22644.1"/>
    </source>
</evidence>
<dbReference type="Proteomes" id="UP000245845">
    <property type="component" value="Unassembled WGS sequence"/>
</dbReference>
<sequence length="134" mass="16262">MQQVDMERFAFLYLCGYKDEAILTENERMTFMDFDRLTYLTDFLGFTYYNLEIWNKYVGQFKDQFNALIQLINDDYPDELKSPDQDPGYRLHDMWLHDFCNNAPTEELQDWLAHYVEKICEENGLEYEEENSED</sequence>
<dbReference type="OrthoDB" id="1645754at2"/>
<proteinExistence type="predicted"/>